<dbReference type="InterPro" id="IPR020806">
    <property type="entry name" value="PKS_PP-bd"/>
</dbReference>
<dbReference type="GO" id="GO:0003824">
    <property type="term" value="F:catalytic activity"/>
    <property type="evidence" value="ECO:0007669"/>
    <property type="project" value="InterPro"/>
</dbReference>
<dbReference type="SUPFAM" id="SSF47336">
    <property type="entry name" value="ACP-like"/>
    <property type="match status" value="5"/>
</dbReference>
<evidence type="ECO:0000256" key="4">
    <source>
        <dbReference type="ARBA" id="ARBA00023194"/>
    </source>
</evidence>
<dbReference type="SUPFAM" id="SSF52777">
    <property type="entry name" value="CoA-dependent acyltransferases"/>
    <property type="match status" value="12"/>
</dbReference>
<feature type="domain" description="Carrier" evidence="5">
    <location>
        <begin position="1902"/>
        <end position="1977"/>
    </location>
</feature>
<dbReference type="SUPFAM" id="SSF56801">
    <property type="entry name" value="Acetyl-CoA synthetase-like"/>
    <property type="match status" value="5"/>
</dbReference>
<keyword evidence="7" id="KW-1185">Reference proteome</keyword>
<dbReference type="InterPro" id="IPR023213">
    <property type="entry name" value="CAT-like_dom_sf"/>
</dbReference>
<dbReference type="Gene3D" id="3.30.559.10">
    <property type="entry name" value="Chloramphenicol acetyltransferase-like domain"/>
    <property type="match status" value="6"/>
</dbReference>
<dbReference type="NCBIfam" id="TIGR01733">
    <property type="entry name" value="AA-adenyl-dom"/>
    <property type="match status" value="4"/>
</dbReference>
<dbReference type="Gene3D" id="3.30.559.30">
    <property type="entry name" value="Nonribosomal peptide synthetase, condensation domain"/>
    <property type="match status" value="6"/>
</dbReference>
<dbReference type="NCBIfam" id="NF003417">
    <property type="entry name" value="PRK04813.1"/>
    <property type="match status" value="5"/>
</dbReference>
<dbReference type="NCBIfam" id="TIGR01720">
    <property type="entry name" value="NRPS-para261"/>
    <property type="match status" value="1"/>
</dbReference>
<dbReference type="CDD" id="cd05930">
    <property type="entry name" value="A_NRPS"/>
    <property type="match status" value="5"/>
</dbReference>
<dbReference type="PROSITE" id="PS50075">
    <property type="entry name" value="CARRIER"/>
    <property type="match status" value="5"/>
</dbReference>
<feature type="domain" description="Carrier" evidence="5">
    <location>
        <begin position="4875"/>
        <end position="4950"/>
    </location>
</feature>
<dbReference type="GO" id="GO:0005737">
    <property type="term" value="C:cytoplasm"/>
    <property type="evidence" value="ECO:0007669"/>
    <property type="project" value="TreeGrafter"/>
</dbReference>
<keyword evidence="4" id="KW-0045">Antibiotic biosynthesis</keyword>
<evidence type="ECO:0000256" key="2">
    <source>
        <dbReference type="ARBA" id="ARBA00022450"/>
    </source>
</evidence>
<protein>
    <submittedName>
        <fullName evidence="6">Non-ribosomal peptide synthetase</fullName>
    </submittedName>
</protein>
<evidence type="ECO:0000259" key="5">
    <source>
        <dbReference type="PROSITE" id="PS50075"/>
    </source>
</evidence>
<dbReference type="InterPro" id="IPR000873">
    <property type="entry name" value="AMP-dep_synth/lig_dom"/>
</dbReference>
<dbReference type="Gene3D" id="3.40.50.12780">
    <property type="entry name" value="N-terminal domain of ligase-like"/>
    <property type="match status" value="5"/>
</dbReference>
<dbReference type="InterPro" id="IPR020845">
    <property type="entry name" value="AMP-binding_CS"/>
</dbReference>
<dbReference type="PANTHER" id="PTHR45527:SF1">
    <property type="entry name" value="FATTY ACID SYNTHASE"/>
    <property type="match status" value="1"/>
</dbReference>
<evidence type="ECO:0000256" key="3">
    <source>
        <dbReference type="ARBA" id="ARBA00022553"/>
    </source>
</evidence>
<dbReference type="PROSITE" id="PS00455">
    <property type="entry name" value="AMP_BINDING"/>
    <property type="match status" value="5"/>
</dbReference>
<dbReference type="Proteomes" id="UP000001299">
    <property type="component" value="Chromosome 1"/>
</dbReference>
<dbReference type="InterPro" id="IPR045851">
    <property type="entry name" value="AMP-bd_C_sf"/>
</dbReference>
<dbReference type="InterPro" id="IPR001242">
    <property type="entry name" value="Condensation_dom"/>
</dbReference>
<accession>E0RXG7</accession>
<dbReference type="EMBL" id="CP001810">
    <property type="protein sequence ID" value="ADL33005.1"/>
    <property type="molecule type" value="Genomic_DNA"/>
</dbReference>
<dbReference type="InterPro" id="IPR036736">
    <property type="entry name" value="ACP-like_sf"/>
</dbReference>
<dbReference type="InterPro" id="IPR010071">
    <property type="entry name" value="AA_adenyl_dom"/>
</dbReference>
<dbReference type="FunFam" id="3.30.300.30:FF:000015">
    <property type="entry name" value="Nonribosomal peptide synthase SidD"/>
    <property type="match status" value="1"/>
</dbReference>
<dbReference type="eggNOG" id="COG1020">
    <property type="taxonomic scope" value="Bacteria"/>
</dbReference>
<dbReference type="GO" id="GO:0043041">
    <property type="term" value="P:amino acid activation for nonribosomal peptide biosynthetic process"/>
    <property type="evidence" value="ECO:0007669"/>
    <property type="project" value="TreeGrafter"/>
</dbReference>
<dbReference type="InterPro" id="IPR042099">
    <property type="entry name" value="ANL_N_sf"/>
</dbReference>
<dbReference type="PROSITE" id="PS00012">
    <property type="entry name" value="PHOSPHOPANTETHEINE"/>
    <property type="match status" value="1"/>
</dbReference>
<gene>
    <name evidence="6" type="ordered locus">bpr_I0257</name>
</gene>
<feature type="domain" description="Carrier" evidence="5">
    <location>
        <begin position="2892"/>
        <end position="2967"/>
    </location>
</feature>
<dbReference type="InterPro" id="IPR009081">
    <property type="entry name" value="PP-bd_ACP"/>
</dbReference>
<feature type="domain" description="Carrier" evidence="5">
    <location>
        <begin position="915"/>
        <end position="990"/>
    </location>
</feature>
<dbReference type="Pfam" id="PF00550">
    <property type="entry name" value="PP-binding"/>
    <property type="match status" value="5"/>
</dbReference>
<reference evidence="6 7" key="1">
    <citation type="journal article" date="2010" name="PLoS ONE">
        <title>The glycobiome of the rumen bacterium Butyrivibrio proteoclasticus B316(T) highlights adaptation to a polysaccharide-rich environment.</title>
        <authorList>
            <person name="Kelly W.J."/>
            <person name="Leahy S.C."/>
            <person name="Altermann E."/>
            <person name="Yeoman C.J."/>
            <person name="Dunne J.C."/>
            <person name="Kong Z."/>
            <person name="Pacheco D.M."/>
            <person name="Li D."/>
            <person name="Noel S.J."/>
            <person name="Moon C.D."/>
            <person name="Cookson A.L."/>
            <person name="Attwood G.T."/>
        </authorList>
    </citation>
    <scope>NUCLEOTIDE SEQUENCE [LARGE SCALE GENOMIC DNA]</scope>
    <source>
        <strain evidence="7">ATCC 51982 / DSM 14932 / B316</strain>
    </source>
</reference>
<keyword evidence="3" id="KW-0597">Phosphoprotein</keyword>
<evidence type="ECO:0000313" key="6">
    <source>
        <dbReference type="EMBL" id="ADL33005.1"/>
    </source>
</evidence>
<dbReference type="KEGG" id="bpb:bpr_I0257"/>
<dbReference type="PANTHER" id="PTHR45527">
    <property type="entry name" value="NONRIBOSOMAL PEPTIDE SYNTHETASE"/>
    <property type="match status" value="1"/>
</dbReference>
<dbReference type="Gene3D" id="1.10.1200.10">
    <property type="entry name" value="ACP-like"/>
    <property type="match status" value="5"/>
</dbReference>
<organism evidence="6 7">
    <name type="scientific">Butyrivibrio proteoclasticus (strain ATCC 51982 / DSM 14932 / B316)</name>
    <name type="common">Clostridium proteoclasticum</name>
    <dbReference type="NCBI Taxonomy" id="515622"/>
    <lineage>
        <taxon>Bacteria</taxon>
        <taxon>Bacillati</taxon>
        <taxon>Bacillota</taxon>
        <taxon>Clostridia</taxon>
        <taxon>Lachnospirales</taxon>
        <taxon>Lachnospiraceae</taxon>
        <taxon>Butyrivibrio</taxon>
    </lineage>
</organism>
<keyword evidence="2" id="KW-0596">Phosphopantetheine</keyword>
<sequence length="5853" mass="655984">MEGTNMTKTYPLLKSQLGIFMDCVKYPESRQFFLPSYTKLTDNVDLDAVEKGLQEIYANRKELRVLFKLDEDGNPVQYVSDAKLQVTRKKVKSSDIDAFAKEFFARKMDPLGTEPLVRFELVETDKGNYLLGNYHHIIMDGESSGRLFTKRDMSAAYKGHVVPEDYGMLEYIDEHPVDSVGYERDKQYYAERFAQIPMSTLSAGNVDPLGNIIMKSAFLDADEIENFSDDQELSVDGLFQAAFSHVISSFLSQKKIAYTIAISGRFDQKIKESYGMYVENLPLLIEEKEDMTCRQLINDCVMEKMKSIRHHHYPFTDFCRDLGTEPGIGYNFFSTNENEEYFYFGEERCPTKIPIDYGTSDLLITIFKSNNQYEIRAQSSEKLNDITLLETVVNSIRHTVLEMIEKVDEPLTELSVLPASEEKEIAKISAGERFETGTKETFVDKFITSAKTYPDHLAVVDKYGTYTYKELDDISNSIAAYLLDNEVKAGEFVAVRMNRVKEFAASVIGIMKAGAAYVPIDEDYPKDRIKYMMEDSGARITLTKESVLEIAANYKNAAPINNAKISDHAYMIYTSGSTGMPKGVIQSHRSLSHFVSWRTDKLDIRNGKAYGHFSNFSFDASLDDLACPLSVGATTHIFDEELRTSITGICSYIEENNISGLTLSTLLGMELIKYDPDLKLEYLMMGGEALLPTNKTSYKIINGYGPTEFTVCSSYYEVTGDETTIPIGRPVPGTSSYICDMNGKLLPKGITGELCLSGPQMADGYRNQEELSKERFVSITVNGKQIPVYRTGDMARYNADNLLEYKGRVDNQIKIRGFRVELGEVEGKAAQFAGVGSCVCDVRKDKLILYYVVKTNKKEDKQFKENLSLFMEEALPDYMVPTYYVQVDAIPESVNGKVDKKQLPDPVSSDVLMVAPETEMEDKVLDLISEILKEEHFGVTDDIIGLGLTSISIMKLSAMIKKELGKNITVSEIMKSPRVRDIAKILEKESASDLHITHVEQFYYPITENQRGVYLDWEKNRNAVQYNIPSLYEIKNVDPKRLAGAVKTAVSAHRYLETRFEYIDGDLMQKFVSAEPEVKLITVKTEPDADYFQKKVKPFDLLNDRLYRIEIVSYKDRTWLFIDAHHIIYDGLSNGLLMRGILDAYDGKAVKPEEITAFDYALYEQKYRESEKYSEDKQYFDELLSDGEAAVYPDSCVPDGKGVGHADVIISKKNIEEYCRDKNITEAAFMQAAVAETLKRLVRRDKLVYVTASGGRGADTRLLDSVGMYVRTVPVAVETKADANELTEDFISGIYSQMKQSLACELYPYTEMVSSHDIKAEIMFTFQGGILESGRNKRVSQIPLSLGTSKFPIVITVYPESSKYRIEIEYDKARYGLKDMEQLAAALGQCATTLVEQKYLKDVRLITEKEEKSVAKQSSGKPVKLEPDTTWVDLFIKMAAKYPDKTAVVDSSSSMTYEELDRNSNAVAAYCIEKGVKPGDFVGVKFDRVKEVLTALIGIQRAGAAGMPMDSAYPEERIRYMMEDSGAKLIITLEDVQKAQKKYAYEKPINISHKDKKAYLLYTSGSTGKPKGAVLTHEGLRYFVRLMEKDIGIKRNGSYGVLSPLTFDGSLIDYIGSLSIGATVHIFSEDLRKNLEGINKYVEKNHINGFFASTQLGLEIIRHYPNIKLDYLMIGGEKLPSTKLPKARLINIYGPTECTMFVTHLTVEDGSVKNIPIGNVHDGHSCFVCDSYGNLLPMGSIGELCLAGPQIGLGYWNREELTAEKFPTLEIAGEKVRVFRTGDLVRYNPSGELEYHGRIDHMVKLRGFRIELGEVETCACKYDSIEMAVSAVKNNMLVLYYQPKKGMKVDEKDLKDFMGKTLAAYMVPTVFMKMDKLPLNANGKINRLILPEPEVSNLEKVKPQNKLEQDLIENAYKVLGTESFGVTDDLVSQGMSSIAMMRFVAAIQQNLGFKIALADIMKAPTIRGIADKLGASSGIIADKAVITSYGTRDHYPITENQRGVYLEWEKNRGTLQYNVPSLYLFEDKDATELAKAVEKVIDSHQYIKTRLEYVDGDLVQKPGTEKAKVPVFTLKEEPDTAFFQKKVCPFDLLNDKLYRAEVVTFENKTWLFTDIHHIIYDGLSTGIFGRDVISAYEGREITSEAITAYDFAIFEKEYVKSKSFSACGKYFDKLLKGAEAAVYPEGGPCDGYEYGTVLTRMKASGIDAFCRKHGVTAASFMQAAFAECLKRICRVDKCVYATISNGRSIDSQLMNCVGMFARTLPVVSYAGDESQITAIDYIKSVYAQMQATMECELYPYTRIVEQQGIKAEVMYAFQGGLFEGGVTKGATQIPLLIDTVKFPVSVTVYPEDGDYVTFIEYDGQRYNKADMETFARSIENAAKSLMRVEHLGDVELISELDRKAIMKLSAGDKLDYKRTQTWMDKFLKICRTHSDKTAVTDEKGSITYAQLNEQSDIVANYLISHKVREDDFVAVMMDRSLEFVIAVVGIHKAGAAYVPIDIAYPKDRIDYMLEDSGAKLVLTEDKIRTIVKEKENTKAVNLASPERLAYMIYTSGTTGKPKGAMLHHKGLMNFVELTIRHNELTDKDRIGHHFSFSFDSHIEDVFPVLATGAGMFIMPESIRREPKLIYEFLKKNKITGCGFTTSIGKMLAKSYDLDMRYMTLIGEPLTDLVSTGTQIMNKYGPTECTNIISMFNLEKDTVYKRIPIGRPVANGYLFVVDATGHLLPRSVPGEICYAGPQVGRGYWKQKEKTKEVFEECPFIKGVSMYHTGDLGRYNKDGLLECLGRIDNQIKINGFRVELGEVETRASHFEGIQTAAAAVKQGKLILYYVPKNGKTIDEDKLGKHMALSLADYMLPSQYVCLEAMPYTPSGKVNRKALPDPVWQNLEMVAPASELEKNLFEIATEVLGTDKFGVTDDMVGLGMSSIAMMRFVAKAQKDLGRKISVAQMMKTPVIRDLASALEGGDTSFASQIKVNAPRDFYPITENQRGIYLAWEMNKDSLQYNVPSLLVLEGMDADKVADAARAAVDAHPYLKTRFAFNLGELVQKPCDEEAVVERTDFDKDPDVSYFQDKVCPFDLLNDRLYRIEVASYKKKTYLFVDCHHILYDGLSNGLLLREIISIAKGNAANGEFVSAYDFALFEGEYLKSKEYAESKAYYGELLSGMEAASYPNSPEPDGSLYSRIEYRFDAKNIDDYCRDNKVTAASFMQAAFALTVNRATRQDNLIYATISNGRGIDARLLSTMGMFVRTLPVAVGIPEDGSLETSDFVQKVSAQMQKTMGHELYPYTRIVEDTGLHAEMLFVFQGGLYESGEVEGTKQIPLSLDGAKFPISVTVYPEKGDLVIMIEYDGMRYSQKDMTTFATAVGNTALSLTKEKELKAIGLANRGQEKEALKVSVGEVLKYDRTSTWLDMFRSIVQSSPDSEAVEDDTSSLSYKELDERSDEIAAYIEAQNINPGSFVAVKVGRVKEFAVAVVGIHKAGAAYVPIDESYPADRIQYMLEDSMAEIVLTESLIKNIYKEYAGKRCKKENLARPESIAYMIYTSGSTGKPKGAMVVQSGILNLVQHDIRRMKLNSKSRVAIHTSFSFDVTGDNFFPTLSSGGCLVIIPERVRKDVDLLYAFFREHKVTGTHITTQIGQLLGAQYDLEMDYIRLSGEAMTSVPKCKGRVFNTYGPTECTVDVTDIEIPRGFDGKIIPIGKPMAGCKVYVVDKAGHILPNGMAGELYLGGENVGAGYFNKPDLTAEKFIDFAINGRVERVYKSGDLGRYLPNGDIEYMGRLDNQIKFRGFRIELGEIENRALAFDGIEQAVALVKNEQLVLYYSCVNGKKVDTKELGKFLAKELTDYMIPTVYVLMDDMPLTPNGKVNRKAMPEPEIEGFMKVEPETELEKQLLDLAYKAIGSSNFGVTDDLLGAGMSSIVSMRFAAAINKELGRKITVTDILKTPTIRDVATMLDGGADKKALGIPDYEEQEYYPISENQRGIYVEWELNRSTLQYNVPNLYVFEGVDAKRLAGAVAKAIDAHPYLSTRIVFEDGELMQKRRDEEPQILFNASPEEPPVEEFQKRVQPFILIGDRLYRIGVIAGPKKTWLFMDIHHIIYDGISAGVLMRDIMAAYNGQTLEKETVSGCEYALFEQDYIKGQAYNDAKTYFDKLLSGAEAASYMDSVKPDGKAYGIINTKTSAKTIDKYCKKNKVTAASFMQAAFSETLKRVTRQDKSFYVTISSGRSADTRLMNSVGMFARTLPVLVDRSASPADTLSFVRDVNEQMRATTANELYPYTKIATDLGEHAQIMYIFQGGLFEGGQIDGIEQIALSTDTTKFAIAVTVYPEGDDYNIAIEYDGNRYSEEDMKIFAEAIAQTSQSLAKEEQLSAVQTVDKKTEKALFELSKGEKAAENKATWIDMFVASAEKYPEHVAVIDNKGSLTYKELNERSDALARYLISQKVKENSFVAVKMDRCKELVIAALGIMKARAAYVPVDPEYPPERIRYMLEDSGAKVVVTQEIIDEAVARNGKEKINLPTLNNYAYMIYTSGSTGRPKGVVQSHRSLGHFASWRTKALEISAEKSYGHFNSFAFDGSLDDLVCPLAVGATLHIFSEDLRRNIPEMDEYIAEHKIAGLTVSTLIGMELMKYDQDLDLDYLMMGGEKLLPSAATAFKVINGYGPTEFTVCSSYYVVNGDEEDIPIGRAVPGTLSLVCDPYGKLLPQQMVGELYLAGPQIAEGYWNQDELTRDRFVEITVAGNKLRAYKTGDLVRYNADDQLEYVGRIDNQVKLRGFRVEFGEIEKIADDHYAVEQAVADVRKNQLILYFTLKEAMKASLEADKVSEDLRKYMAKKLADYMVPSIFVALDAIPMTVNGKVDRKALPMPEIMNEDAYVEPETKYEEIVADAMQEALGMTDKVSVTAGFQALGGDSIKGIRLVSILHNKGIQLRIGDILSLQTARDIAAKVEKEMFLIDIDQNPIEGEIEDSAIVAFYKDLDLPQGAHFTQQILLGMKKRAEIDKLKESLKAIFYQHDLLRAVYRDGKLLVNGVSSDVPLEEYTASSDSDVARICSDVKNGINMEKALVRVALIHGNDQDMIFIAAHHLIIDGVSWRIIVQDLEKAYKLTLRDKEITLDSKTSTYRDYVNALKTYRNSDVLASEIPYWNKVQEKLSSMPYSDAKDYNRTFGSVSLKMDKSNTMALLGAKRDVIHLDMNDVLITAVARAYCQEEKVSDVSIQLEGHGREDISEMLATDRTVGWFTSIYPVVLSGITGGMGDDLKADLVLTKETLHRVPVKGVGYNILRFIDGDNKVTYSADHIAKISFNYLGEMDDADRSGGYFEPVQGVLELPEFAYSNPGENGFGSDININCVVTGGNFGIDITYNEAIYSKNKIESIAENILTQLQDEVLFLNAQKETIYTAEDYQEKEWSQKEFDYVMNEVTSAGEAIESIRPLSQAEADDLTQILEGSDISKYNYAGVFKVGTKIGEEDLQKTLDKVNSRFTVVNTAFAHENVEADRLVFTSRRLTATFIDAGKSDPEKEAMKLHETLLEKKINTLTEQLFNVFCITGKDDESFLVIACHPVISACTGLTGYLLSSKVMSYLADITKSNFKLTDMLGTSFVRKLERKGMRVFEYYNEYDPEKPTMVIVLGIVLQMSIQHFVDDWCRRFNVIVVEDINYNYNELFPGENFDEVSNSVVTLLELSLPKDDGIFGFIGYSFGGELGHSLASKIRRIRGSAPTVFLGDSDMVPSQGESFAKTYKHEDLDEFLVQKFEENNIPEENMLFAYSMLSFLNAGPKTFECYEGLTILLLAIQNNTQEEIEIRIALAKQNSADFRVIDFPDRDHFSLHNDPGMIPTYDKIFVDVMNERGLGKLK</sequence>
<dbReference type="GO" id="GO:0031177">
    <property type="term" value="F:phosphopantetheine binding"/>
    <property type="evidence" value="ECO:0007669"/>
    <property type="project" value="InterPro"/>
</dbReference>
<dbReference type="STRING" id="515622.bpr_I0257"/>
<name>E0RXG7_BUTPB</name>
<dbReference type="GO" id="GO:0008610">
    <property type="term" value="P:lipid biosynthetic process"/>
    <property type="evidence" value="ECO:0007669"/>
    <property type="project" value="UniProtKB-ARBA"/>
</dbReference>
<evidence type="ECO:0000313" key="7">
    <source>
        <dbReference type="Proteomes" id="UP000001299"/>
    </source>
</evidence>
<dbReference type="GO" id="GO:0044550">
    <property type="term" value="P:secondary metabolite biosynthetic process"/>
    <property type="evidence" value="ECO:0007669"/>
    <property type="project" value="TreeGrafter"/>
</dbReference>
<dbReference type="Pfam" id="PF00501">
    <property type="entry name" value="AMP-binding"/>
    <property type="match status" value="5"/>
</dbReference>
<dbReference type="FunFam" id="3.40.50.980:FF:000001">
    <property type="entry name" value="Non-ribosomal peptide synthetase"/>
    <property type="match status" value="2"/>
</dbReference>
<dbReference type="GO" id="GO:0017000">
    <property type="term" value="P:antibiotic biosynthetic process"/>
    <property type="evidence" value="ECO:0007669"/>
    <property type="project" value="UniProtKB-KW"/>
</dbReference>
<dbReference type="Gene3D" id="3.30.300.30">
    <property type="match status" value="5"/>
</dbReference>
<dbReference type="Pfam" id="PF00668">
    <property type="entry name" value="Condensation"/>
    <property type="match status" value="6"/>
</dbReference>
<dbReference type="HOGENOM" id="CLU_000022_0_8_9"/>
<comment type="cofactor">
    <cofactor evidence="1">
        <name>pantetheine 4'-phosphate</name>
        <dbReference type="ChEBI" id="CHEBI:47942"/>
    </cofactor>
</comment>
<dbReference type="InterPro" id="IPR006162">
    <property type="entry name" value="Ppantetheine_attach_site"/>
</dbReference>
<dbReference type="SMART" id="SM00823">
    <property type="entry name" value="PKS_PP"/>
    <property type="match status" value="3"/>
</dbReference>
<proteinExistence type="predicted"/>
<evidence type="ECO:0000256" key="1">
    <source>
        <dbReference type="ARBA" id="ARBA00001957"/>
    </source>
</evidence>
<dbReference type="InterPro" id="IPR010060">
    <property type="entry name" value="NRPS_synth"/>
</dbReference>
<feature type="domain" description="Carrier" evidence="5">
    <location>
        <begin position="3883"/>
        <end position="3958"/>
    </location>
</feature>